<dbReference type="EMBL" id="SSTD01000132">
    <property type="protein sequence ID" value="TYK31534.1"/>
    <property type="molecule type" value="Genomic_DNA"/>
</dbReference>
<proteinExistence type="predicted"/>
<dbReference type="Proteomes" id="UP000321947">
    <property type="component" value="Unassembled WGS sequence"/>
</dbReference>
<dbReference type="EMBL" id="SSTE01018749">
    <property type="protein sequence ID" value="KAA0038160.1"/>
    <property type="molecule type" value="Genomic_DNA"/>
</dbReference>
<evidence type="ECO:0000313" key="4">
    <source>
        <dbReference type="Proteomes" id="UP000321947"/>
    </source>
</evidence>
<dbReference type="AlphaFoldDB" id="A0A5D3E6D3"/>
<reference evidence="3 4" key="1">
    <citation type="submission" date="2019-08" db="EMBL/GenBank/DDBJ databases">
        <title>Draft genome sequences of two oriental melons (Cucumis melo L. var makuwa).</title>
        <authorList>
            <person name="Kwon S.-Y."/>
        </authorList>
    </citation>
    <scope>NUCLEOTIDE SEQUENCE [LARGE SCALE GENOMIC DNA]</scope>
    <source>
        <strain evidence="4">cv. Chang Bougi</strain>
        <strain evidence="3">cv. SW 3</strain>
        <tissue evidence="2">Leaf</tissue>
    </source>
</reference>
<dbReference type="OrthoDB" id="2012657at2759"/>
<evidence type="ECO:0000313" key="1">
    <source>
        <dbReference type="EMBL" id="KAA0038160.1"/>
    </source>
</evidence>
<sequence>MFSCLSSFHTSFSSPHLFFIDTSVELFPLSKSTSDIEIAQSALAPINLNQLFVSNNIPKPTPDTPLRRSTRSLEKTHTWDYVDLPYVASTKQWPLLQMDVKNDFLSGTLFEEVYIKSPHCTSPSSHKLGFASSTYVLRSLHARHLMSTQESNDSNTASTSLDPNVHLTPFDGVPFGRYYKLGSITNPTLHKSL</sequence>
<organism evidence="2 4">
    <name type="scientific">Cucumis melo var. makuwa</name>
    <name type="common">Oriental melon</name>
    <dbReference type="NCBI Taxonomy" id="1194695"/>
    <lineage>
        <taxon>Eukaryota</taxon>
        <taxon>Viridiplantae</taxon>
        <taxon>Streptophyta</taxon>
        <taxon>Embryophyta</taxon>
        <taxon>Tracheophyta</taxon>
        <taxon>Spermatophyta</taxon>
        <taxon>Magnoliopsida</taxon>
        <taxon>eudicotyledons</taxon>
        <taxon>Gunneridae</taxon>
        <taxon>Pentapetalae</taxon>
        <taxon>rosids</taxon>
        <taxon>fabids</taxon>
        <taxon>Cucurbitales</taxon>
        <taxon>Cucurbitaceae</taxon>
        <taxon>Benincaseae</taxon>
        <taxon>Cucumis</taxon>
    </lineage>
</organism>
<name>A0A5D3E6D3_CUCMM</name>
<accession>A0A5D3E6D3</accession>
<evidence type="ECO:0000313" key="3">
    <source>
        <dbReference type="Proteomes" id="UP000321393"/>
    </source>
</evidence>
<dbReference type="Proteomes" id="UP000321393">
    <property type="component" value="Unassembled WGS sequence"/>
</dbReference>
<comment type="caution">
    <text evidence="2">The sequence shown here is derived from an EMBL/GenBank/DDBJ whole genome shotgun (WGS) entry which is preliminary data.</text>
</comment>
<evidence type="ECO:0000313" key="2">
    <source>
        <dbReference type="EMBL" id="TYK31534.1"/>
    </source>
</evidence>
<protein>
    <submittedName>
        <fullName evidence="1 2">Mitochondrial protein</fullName>
    </submittedName>
</protein>
<gene>
    <name evidence="2" type="ORF">E5676_scaffold172G00140</name>
    <name evidence="1" type="ORF">E6C27_scaffold109G00040</name>
</gene>